<accession>A0A822ZAB6</accession>
<dbReference type="PANTHER" id="PTHR23272">
    <property type="entry name" value="BED FINGER-RELATED"/>
    <property type="match status" value="1"/>
</dbReference>
<dbReference type="Proteomes" id="UP000607653">
    <property type="component" value="Unassembled WGS sequence"/>
</dbReference>
<dbReference type="InterPro" id="IPR012337">
    <property type="entry name" value="RNaseH-like_sf"/>
</dbReference>
<name>A0A822ZAB6_NELNU</name>
<feature type="region of interest" description="Disordered" evidence="1">
    <location>
        <begin position="74"/>
        <end position="100"/>
    </location>
</feature>
<dbReference type="InterPro" id="IPR025525">
    <property type="entry name" value="hAT-like_transposase_RNase-H"/>
</dbReference>
<keyword evidence="5" id="KW-1185">Reference proteome</keyword>
<protein>
    <recommendedName>
        <fullName evidence="6">Zinc finger BED domain-containing protein RICESLEEPER 2-like</fullName>
    </recommendedName>
</protein>
<dbReference type="Pfam" id="PF14372">
    <property type="entry name" value="hAT-like_RNase-H"/>
    <property type="match status" value="1"/>
</dbReference>
<dbReference type="Pfam" id="PF05699">
    <property type="entry name" value="Dimer_Tnp_hAT"/>
    <property type="match status" value="1"/>
</dbReference>
<evidence type="ECO:0000313" key="4">
    <source>
        <dbReference type="EMBL" id="DAD39976.1"/>
    </source>
</evidence>
<evidence type="ECO:0000259" key="3">
    <source>
        <dbReference type="Pfam" id="PF14372"/>
    </source>
</evidence>
<dbReference type="PANTHER" id="PTHR23272:SF184">
    <property type="entry name" value="OS03G0311250 PROTEIN"/>
    <property type="match status" value="1"/>
</dbReference>
<feature type="compositionally biased region" description="Polar residues" evidence="1">
    <location>
        <begin position="83"/>
        <end position="99"/>
    </location>
</feature>
<reference evidence="4 5" key="1">
    <citation type="journal article" date="2020" name="Mol. Biol. Evol.">
        <title>Distinct Expression and Methylation Patterns for Genes with Different Fates following a Single Whole-Genome Duplication in Flowering Plants.</title>
        <authorList>
            <person name="Shi T."/>
            <person name="Rahmani R.S."/>
            <person name="Gugger P.F."/>
            <person name="Wang M."/>
            <person name="Li H."/>
            <person name="Zhang Y."/>
            <person name="Li Z."/>
            <person name="Wang Q."/>
            <person name="Van de Peer Y."/>
            <person name="Marchal K."/>
            <person name="Chen J."/>
        </authorList>
    </citation>
    <scope>NUCLEOTIDE SEQUENCE [LARGE SCALE GENOMIC DNA]</scope>
    <source>
        <tissue evidence="4">Leaf</tissue>
    </source>
</reference>
<evidence type="ECO:0000259" key="2">
    <source>
        <dbReference type="Pfam" id="PF05699"/>
    </source>
</evidence>
<evidence type="ECO:0000256" key="1">
    <source>
        <dbReference type="SAM" id="MobiDB-lite"/>
    </source>
</evidence>
<sequence length="256" mass="29377">MAGRMKGKYDKYWGNIEKINKLICIAAIIDSRQKLEYVEFALTDMYEGVKGEELVKKVKEVVYDLYNEYKNMISPRSGHTNDKTQFSASNETEGEQPSQVRKMLAMSPFKKYKSKNGGVDSKSELDRYVNEDTKEGNDDFDILGWWKVNCPRFSILSQMARDVLAIPISTVASESAFSIGGRVLDAFRSFLTYKIAEALLYAQDWIRSSQYAINVEEDIEELDKLENDECFFFNFLFQFSDLPKVTVTSEPIVIAD</sequence>
<dbReference type="GO" id="GO:0003677">
    <property type="term" value="F:DNA binding"/>
    <property type="evidence" value="ECO:0007669"/>
    <property type="project" value="InterPro"/>
</dbReference>
<organism evidence="4 5">
    <name type="scientific">Nelumbo nucifera</name>
    <name type="common">Sacred lotus</name>
    <dbReference type="NCBI Taxonomy" id="4432"/>
    <lineage>
        <taxon>Eukaryota</taxon>
        <taxon>Viridiplantae</taxon>
        <taxon>Streptophyta</taxon>
        <taxon>Embryophyta</taxon>
        <taxon>Tracheophyta</taxon>
        <taxon>Spermatophyta</taxon>
        <taxon>Magnoliopsida</taxon>
        <taxon>Proteales</taxon>
        <taxon>Nelumbonaceae</taxon>
        <taxon>Nelumbo</taxon>
    </lineage>
</organism>
<gene>
    <name evidence="4" type="ORF">HUJ06_014299</name>
</gene>
<dbReference type="AlphaFoldDB" id="A0A822ZAB6"/>
<evidence type="ECO:0008006" key="6">
    <source>
        <dbReference type="Google" id="ProtNLM"/>
    </source>
</evidence>
<dbReference type="InterPro" id="IPR008906">
    <property type="entry name" value="HATC_C_dom"/>
</dbReference>
<dbReference type="SUPFAM" id="SSF53098">
    <property type="entry name" value="Ribonuclease H-like"/>
    <property type="match status" value="1"/>
</dbReference>
<proteinExistence type="predicted"/>
<evidence type="ECO:0000313" key="5">
    <source>
        <dbReference type="Proteomes" id="UP000607653"/>
    </source>
</evidence>
<feature type="domain" description="hAT-like transposase RNase-H fold" evidence="3">
    <location>
        <begin position="1"/>
        <end position="69"/>
    </location>
</feature>
<comment type="caution">
    <text evidence="4">The sequence shown here is derived from an EMBL/GenBank/DDBJ whole genome shotgun (WGS) entry which is preliminary data.</text>
</comment>
<dbReference type="EMBL" id="DUZY01000005">
    <property type="protein sequence ID" value="DAD39976.1"/>
    <property type="molecule type" value="Genomic_DNA"/>
</dbReference>
<feature type="domain" description="HAT C-terminal dimerisation" evidence="2">
    <location>
        <begin position="124"/>
        <end position="206"/>
    </location>
</feature>
<dbReference type="GO" id="GO:0046983">
    <property type="term" value="F:protein dimerization activity"/>
    <property type="evidence" value="ECO:0007669"/>
    <property type="project" value="InterPro"/>
</dbReference>